<feature type="domain" description="C2H2-type" evidence="13">
    <location>
        <begin position="194"/>
        <end position="223"/>
    </location>
</feature>
<dbReference type="GO" id="GO:0031519">
    <property type="term" value="C:PcG protein complex"/>
    <property type="evidence" value="ECO:0007669"/>
    <property type="project" value="TreeGrafter"/>
</dbReference>
<evidence type="ECO:0000256" key="8">
    <source>
        <dbReference type="ARBA" id="ARBA00023159"/>
    </source>
</evidence>
<dbReference type="FunFam" id="3.30.160.60:FF:000071">
    <property type="entry name" value="Putative zinc finger protein 143"/>
    <property type="match status" value="1"/>
</dbReference>
<dbReference type="GO" id="GO:0000978">
    <property type="term" value="F:RNA polymerase II cis-regulatory region sequence-specific DNA binding"/>
    <property type="evidence" value="ECO:0007669"/>
    <property type="project" value="TreeGrafter"/>
</dbReference>
<evidence type="ECO:0000256" key="2">
    <source>
        <dbReference type="ARBA" id="ARBA00022723"/>
    </source>
</evidence>
<dbReference type="PROSITE" id="PS00028">
    <property type="entry name" value="ZINC_FINGER_C2H2_1"/>
    <property type="match status" value="5"/>
</dbReference>
<evidence type="ECO:0000256" key="4">
    <source>
        <dbReference type="ARBA" id="ARBA00022771"/>
    </source>
</evidence>
<dbReference type="GO" id="GO:0008270">
    <property type="term" value="F:zinc ion binding"/>
    <property type="evidence" value="ECO:0007669"/>
    <property type="project" value="UniProtKB-KW"/>
</dbReference>
<feature type="domain" description="C2H2-type" evidence="13">
    <location>
        <begin position="165"/>
        <end position="194"/>
    </location>
</feature>
<dbReference type="GO" id="GO:0000981">
    <property type="term" value="F:DNA-binding transcription factor activity, RNA polymerase II-specific"/>
    <property type="evidence" value="ECO:0007669"/>
    <property type="project" value="TreeGrafter"/>
</dbReference>
<dbReference type="InterPro" id="IPR013087">
    <property type="entry name" value="Znf_C2H2_type"/>
</dbReference>
<evidence type="ECO:0000256" key="7">
    <source>
        <dbReference type="ARBA" id="ARBA00023125"/>
    </source>
</evidence>
<dbReference type="EMBL" id="BQKI01000001">
    <property type="protein sequence ID" value="GJM85857.1"/>
    <property type="molecule type" value="Genomic_DNA"/>
</dbReference>
<dbReference type="SUPFAM" id="SSF57667">
    <property type="entry name" value="beta-beta-alpha zinc fingers"/>
    <property type="match status" value="4"/>
</dbReference>
<feature type="region of interest" description="Disordered" evidence="12">
    <location>
        <begin position="278"/>
        <end position="310"/>
    </location>
</feature>
<keyword evidence="4 11" id="KW-0863">Zinc-finger</keyword>
<evidence type="ECO:0000313" key="14">
    <source>
        <dbReference type="EMBL" id="GJM85229.1"/>
    </source>
</evidence>
<evidence type="ECO:0000256" key="11">
    <source>
        <dbReference type="PROSITE-ProRule" id="PRU00042"/>
    </source>
</evidence>
<dbReference type="InterPro" id="IPR036236">
    <property type="entry name" value="Znf_C2H2_sf"/>
</dbReference>
<keyword evidence="7" id="KW-0238">DNA-binding</keyword>
<dbReference type="FunFam" id="3.30.160.60:FF:000221">
    <property type="entry name" value="Zinc finger protein 410"/>
    <property type="match status" value="1"/>
</dbReference>
<protein>
    <recommendedName>
        <fullName evidence="13">C2H2-type domain-containing protein</fullName>
    </recommendedName>
</protein>
<evidence type="ECO:0000256" key="6">
    <source>
        <dbReference type="ARBA" id="ARBA00023015"/>
    </source>
</evidence>
<accession>A0AAV5BK61</accession>
<feature type="region of interest" description="Disordered" evidence="12">
    <location>
        <begin position="344"/>
        <end position="443"/>
    </location>
</feature>
<keyword evidence="10" id="KW-0539">Nucleus</keyword>
<sequence length="443" mass="48929">MVARRVAIAPHGETERTPGGKKQEEKRKVTLAPPSDSELRELVMASIAISSRAEPDETIATIASDSCSCLVLVVPTHNLFPSPYSQSLTLARPSTSAARRLAPLGDAGRSPPPPPVGQGVDLVVAGGPCALYKWVREDRLASLNGKDKEQAAEAVKPEPNTEVLFLCSYEGCGKIFIDAGALRKHAHVHGERQYICHYENCGKKFLDSSKLKRHFLIHTGEKNFVCPHEGCGKAFSLDFNLKAHMKTHSADNYHVCQYPDCGRRFTQESKLRAHIRAQHEKNPGASTTNHNPPDHHHHKPVKASATPPVPSADRPYVCPYDGCDKAYIHEYKLNLHLRKEHPNHDQDVGAQVVASSKGTTSKSSHRNKPNITAKMPPPKISKHKGRYTTPPPAVNVPGEHQWPMQALYEDDSEETEEEGDNAAEDGWRYRAASSDDEKTEDEE</sequence>
<evidence type="ECO:0000256" key="10">
    <source>
        <dbReference type="ARBA" id="ARBA00023242"/>
    </source>
</evidence>
<reference evidence="15" key="2">
    <citation type="submission" date="2021-12" db="EMBL/GenBank/DDBJ databases">
        <title>Resequencing data analysis of finger millet.</title>
        <authorList>
            <person name="Hatakeyama M."/>
            <person name="Aluri S."/>
            <person name="Balachadran M.T."/>
            <person name="Sivarajan S.R."/>
            <person name="Poveda L."/>
            <person name="Shimizu-Inatsugi R."/>
            <person name="Schlapbach R."/>
            <person name="Sreeman S.M."/>
            <person name="Shimizu K.K."/>
        </authorList>
    </citation>
    <scope>NUCLEOTIDE SEQUENCE</scope>
</reference>
<gene>
    <name evidence="15" type="primary">ga01662</name>
    <name evidence="14" type="synonym">ga00975</name>
    <name evidence="14" type="ORF">PR202_ga00975</name>
    <name evidence="15" type="ORF">PR202_ga01662</name>
</gene>
<keyword evidence="8" id="KW-0010">Activator</keyword>
<keyword evidence="2" id="KW-0479">Metal-binding</keyword>
<proteinExistence type="predicted"/>
<feature type="domain" description="C2H2-type" evidence="13">
    <location>
        <begin position="254"/>
        <end position="283"/>
    </location>
</feature>
<feature type="compositionally biased region" description="Polar residues" evidence="12">
    <location>
        <begin position="353"/>
        <end position="362"/>
    </location>
</feature>
<dbReference type="GO" id="GO:0000785">
    <property type="term" value="C:chromatin"/>
    <property type="evidence" value="ECO:0007669"/>
    <property type="project" value="TreeGrafter"/>
</dbReference>
<dbReference type="Proteomes" id="UP001054889">
    <property type="component" value="Unassembled WGS sequence"/>
</dbReference>
<keyword evidence="6" id="KW-0805">Transcription regulation</keyword>
<name>A0AAV5BK61_ELECO</name>
<dbReference type="Pfam" id="PF00096">
    <property type="entry name" value="zf-C2H2"/>
    <property type="match status" value="3"/>
</dbReference>
<dbReference type="GO" id="GO:0005667">
    <property type="term" value="C:transcription regulator complex"/>
    <property type="evidence" value="ECO:0007669"/>
    <property type="project" value="TreeGrafter"/>
</dbReference>
<evidence type="ECO:0000313" key="15">
    <source>
        <dbReference type="EMBL" id="GJM85857.1"/>
    </source>
</evidence>
<dbReference type="GO" id="GO:0045893">
    <property type="term" value="P:positive regulation of DNA-templated transcription"/>
    <property type="evidence" value="ECO:0007669"/>
    <property type="project" value="UniProtKB-ARBA"/>
</dbReference>
<keyword evidence="16" id="KW-1185">Reference proteome</keyword>
<organism evidence="15 16">
    <name type="scientific">Eleusine coracana subsp. coracana</name>
    <dbReference type="NCBI Taxonomy" id="191504"/>
    <lineage>
        <taxon>Eukaryota</taxon>
        <taxon>Viridiplantae</taxon>
        <taxon>Streptophyta</taxon>
        <taxon>Embryophyta</taxon>
        <taxon>Tracheophyta</taxon>
        <taxon>Spermatophyta</taxon>
        <taxon>Magnoliopsida</taxon>
        <taxon>Liliopsida</taxon>
        <taxon>Poales</taxon>
        <taxon>Poaceae</taxon>
        <taxon>PACMAD clade</taxon>
        <taxon>Chloridoideae</taxon>
        <taxon>Cynodonteae</taxon>
        <taxon>Eleusininae</taxon>
        <taxon>Eleusine</taxon>
    </lineage>
</organism>
<feature type="region of interest" description="Disordered" evidence="12">
    <location>
        <begin position="1"/>
        <end position="35"/>
    </location>
</feature>
<comment type="caution">
    <text evidence="15">The sequence shown here is derived from an EMBL/GenBank/DDBJ whole genome shotgun (WGS) entry which is preliminary data.</text>
</comment>
<dbReference type="AlphaFoldDB" id="A0AAV5BK61"/>
<feature type="domain" description="C2H2-type" evidence="13">
    <location>
        <begin position="224"/>
        <end position="253"/>
    </location>
</feature>
<evidence type="ECO:0000256" key="3">
    <source>
        <dbReference type="ARBA" id="ARBA00022737"/>
    </source>
</evidence>
<feature type="compositionally biased region" description="Basic and acidic residues" evidence="12">
    <location>
        <begin position="12"/>
        <end position="28"/>
    </location>
</feature>
<keyword evidence="9" id="KW-0804">Transcription</keyword>
<reference evidence="15" key="1">
    <citation type="journal article" date="2018" name="DNA Res.">
        <title>Multiple hybrid de novo genome assembly of finger millet, an orphan allotetraploid crop.</title>
        <authorList>
            <person name="Hatakeyama M."/>
            <person name="Aluri S."/>
            <person name="Balachadran M.T."/>
            <person name="Sivarajan S.R."/>
            <person name="Patrignani A."/>
            <person name="Gruter S."/>
            <person name="Poveda L."/>
            <person name="Shimizu-Inatsugi R."/>
            <person name="Baeten J."/>
            <person name="Francoijs K.J."/>
            <person name="Nataraja K.N."/>
            <person name="Reddy Y.A.N."/>
            <person name="Phadnis S."/>
            <person name="Ravikumar R.L."/>
            <person name="Schlapbach R."/>
            <person name="Sreeman S.M."/>
            <person name="Shimizu K.K."/>
        </authorList>
    </citation>
    <scope>NUCLEOTIDE SEQUENCE</scope>
</reference>
<feature type="compositionally biased region" description="Basic and acidic residues" evidence="12">
    <location>
        <begin position="425"/>
        <end position="436"/>
    </location>
</feature>
<evidence type="ECO:0000256" key="5">
    <source>
        <dbReference type="ARBA" id="ARBA00022833"/>
    </source>
</evidence>
<dbReference type="PROSITE" id="PS50157">
    <property type="entry name" value="ZINC_FINGER_C2H2_2"/>
    <property type="match status" value="5"/>
</dbReference>
<dbReference type="Gene3D" id="3.30.160.60">
    <property type="entry name" value="Classic Zinc Finger"/>
    <property type="match status" value="5"/>
</dbReference>
<dbReference type="FunFam" id="3.30.160.60:FF:001190">
    <property type="entry name" value="zinc finger transcription factor YY1"/>
    <property type="match status" value="1"/>
</dbReference>
<keyword evidence="3" id="KW-0677">Repeat</keyword>
<evidence type="ECO:0000256" key="9">
    <source>
        <dbReference type="ARBA" id="ARBA00023163"/>
    </source>
</evidence>
<dbReference type="PANTHER" id="PTHR14003:SF1">
    <property type="entry name" value="ZINC FINGER TRANSCRIPTION FACTOR YY1"/>
    <property type="match status" value="1"/>
</dbReference>
<evidence type="ECO:0000313" key="16">
    <source>
        <dbReference type="Proteomes" id="UP001054889"/>
    </source>
</evidence>
<evidence type="ECO:0000256" key="12">
    <source>
        <dbReference type="SAM" id="MobiDB-lite"/>
    </source>
</evidence>
<feature type="domain" description="C2H2-type" evidence="13">
    <location>
        <begin position="316"/>
        <end position="346"/>
    </location>
</feature>
<feature type="compositionally biased region" description="Acidic residues" evidence="12">
    <location>
        <begin position="408"/>
        <end position="423"/>
    </location>
</feature>
<evidence type="ECO:0000259" key="13">
    <source>
        <dbReference type="PROSITE" id="PS50157"/>
    </source>
</evidence>
<dbReference type="PANTHER" id="PTHR14003">
    <property type="entry name" value="TRANSCRIPTIONAL REPRESSOR PROTEIN YY"/>
    <property type="match status" value="1"/>
</dbReference>
<comment type="subcellular location">
    <subcellularLocation>
        <location evidence="1">Nucleus</location>
    </subcellularLocation>
</comment>
<dbReference type="EMBL" id="BQKI01000001">
    <property type="protein sequence ID" value="GJM85229.1"/>
    <property type="molecule type" value="Genomic_DNA"/>
</dbReference>
<dbReference type="SMART" id="SM00355">
    <property type="entry name" value="ZnF_C2H2"/>
    <property type="match status" value="5"/>
</dbReference>
<evidence type="ECO:0000256" key="1">
    <source>
        <dbReference type="ARBA" id="ARBA00004123"/>
    </source>
</evidence>
<keyword evidence="5" id="KW-0862">Zinc</keyword>